<dbReference type="InterPro" id="IPR035965">
    <property type="entry name" value="PAS-like_dom_sf"/>
</dbReference>
<comment type="caution">
    <text evidence="2">The sequence shown here is derived from an EMBL/GenBank/DDBJ whole genome shotgun (WGS) entry which is preliminary data.</text>
</comment>
<evidence type="ECO:0000313" key="2">
    <source>
        <dbReference type="EMBL" id="OIQ80403.1"/>
    </source>
</evidence>
<dbReference type="AlphaFoldDB" id="A0A1J5QSE7"/>
<dbReference type="SUPFAM" id="SSF55785">
    <property type="entry name" value="PYP-like sensor domain (PAS domain)"/>
    <property type="match status" value="1"/>
</dbReference>
<organism evidence="2">
    <name type="scientific">mine drainage metagenome</name>
    <dbReference type="NCBI Taxonomy" id="410659"/>
    <lineage>
        <taxon>unclassified sequences</taxon>
        <taxon>metagenomes</taxon>
        <taxon>ecological metagenomes</taxon>
    </lineage>
</organism>
<evidence type="ECO:0008006" key="3">
    <source>
        <dbReference type="Google" id="ProtNLM"/>
    </source>
</evidence>
<reference evidence="2" key="1">
    <citation type="submission" date="2016-10" db="EMBL/GenBank/DDBJ databases">
        <title>Sequence of Gallionella enrichment culture.</title>
        <authorList>
            <person name="Poehlein A."/>
            <person name="Muehling M."/>
            <person name="Daniel R."/>
        </authorList>
    </citation>
    <scope>NUCLEOTIDE SEQUENCE</scope>
</reference>
<feature type="compositionally biased region" description="Polar residues" evidence="1">
    <location>
        <begin position="1"/>
        <end position="14"/>
    </location>
</feature>
<evidence type="ECO:0000256" key="1">
    <source>
        <dbReference type="SAM" id="MobiDB-lite"/>
    </source>
</evidence>
<accession>A0A1J5QSE7</accession>
<name>A0A1J5QSE7_9ZZZZ</name>
<feature type="region of interest" description="Disordered" evidence="1">
    <location>
        <begin position="1"/>
        <end position="20"/>
    </location>
</feature>
<dbReference type="Gene3D" id="3.30.450.20">
    <property type="entry name" value="PAS domain"/>
    <property type="match status" value="1"/>
</dbReference>
<protein>
    <recommendedName>
        <fullName evidence="3">PAS domain-containing protein</fullName>
    </recommendedName>
</protein>
<proteinExistence type="predicted"/>
<sequence length="142" mass="15869">MGQLPQTQPSSSTKPLDMSNPAFSEEGMIVLMLNENGMILNCNSVAVRRFGCTTSQLLWQPISKFLPKLSGTVLMQNGKFNPRLRFLSRIGHLFDVMSTGGEIFQSRVFFNEVENYGRQNLCLVICPEAQAGQPSKTIYYPS</sequence>
<dbReference type="EMBL" id="MLJW01001065">
    <property type="protein sequence ID" value="OIQ80403.1"/>
    <property type="molecule type" value="Genomic_DNA"/>
</dbReference>
<gene>
    <name evidence="2" type="ORF">GALL_378370</name>
</gene>